<reference evidence="2" key="1">
    <citation type="submission" date="2018-04" db="EMBL/GenBank/DDBJ databases">
        <title>WGS assembly of Panicum hallii.</title>
        <authorList>
            <person name="Lovell J."/>
            <person name="Jenkins J."/>
            <person name="Lowry D."/>
            <person name="Mamidi S."/>
            <person name="Sreedasyam A."/>
            <person name="Weng X."/>
            <person name="Barry K."/>
            <person name="Bonette J."/>
            <person name="Campitelli B."/>
            <person name="Daum C."/>
            <person name="Gordon S."/>
            <person name="Gould B."/>
            <person name="Lipzen A."/>
            <person name="Macqueen A."/>
            <person name="Palacio-Mejia J."/>
            <person name="Plott C."/>
            <person name="Shakirov E."/>
            <person name="Shu S."/>
            <person name="Yoshinaga Y."/>
            <person name="Zane M."/>
            <person name="Rokhsar D."/>
            <person name="Grimwood J."/>
            <person name="Schmutz J."/>
            <person name="Juenger T."/>
        </authorList>
    </citation>
    <scope>NUCLEOTIDE SEQUENCE [LARGE SCALE GENOMIC DNA]</scope>
    <source>
        <strain evidence="2">FIL2</strain>
    </source>
</reference>
<dbReference type="AlphaFoldDB" id="A0A2T8IFR5"/>
<feature type="transmembrane region" description="Helical" evidence="1">
    <location>
        <begin position="39"/>
        <end position="59"/>
    </location>
</feature>
<organism evidence="2">
    <name type="scientific">Panicum hallii</name>
    <dbReference type="NCBI Taxonomy" id="206008"/>
    <lineage>
        <taxon>Eukaryota</taxon>
        <taxon>Viridiplantae</taxon>
        <taxon>Streptophyta</taxon>
        <taxon>Embryophyta</taxon>
        <taxon>Tracheophyta</taxon>
        <taxon>Spermatophyta</taxon>
        <taxon>Magnoliopsida</taxon>
        <taxon>Liliopsida</taxon>
        <taxon>Poales</taxon>
        <taxon>Poaceae</taxon>
        <taxon>PACMAD clade</taxon>
        <taxon>Panicoideae</taxon>
        <taxon>Panicodae</taxon>
        <taxon>Paniceae</taxon>
        <taxon>Panicinae</taxon>
        <taxon>Panicum</taxon>
        <taxon>Panicum sect. Panicum</taxon>
    </lineage>
</organism>
<sequence length="67" mass="7811">MNICILEIDSSRYNVLGQGKHSSIIIRGALPSRFIKKVAMNYLALQCNYLSTFGIYFYLQLYSYFFI</sequence>
<accession>A0A2T8IFR5</accession>
<dbReference type="EMBL" id="CM008051">
    <property type="protein sequence ID" value="PVH36520.1"/>
    <property type="molecule type" value="Genomic_DNA"/>
</dbReference>
<keyword evidence="1" id="KW-0472">Membrane</keyword>
<evidence type="ECO:0000256" key="1">
    <source>
        <dbReference type="SAM" id="Phobius"/>
    </source>
</evidence>
<keyword evidence="1" id="KW-1133">Transmembrane helix</keyword>
<proteinExistence type="predicted"/>
<gene>
    <name evidence="2" type="ORF">PAHAL_6G091300</name>
</gene>
<keyword evidence="1" id="KW-0812">Transmembrane</keyword>
<name>A0A2T8IFR5_9POAL</name>
<dbReference type="Gramene" id="PVH36520">
    <property type="protein sequence ID" value="PVH36520"/>
    <property type="gene ID" value="PAHAL_6G091300"/>
</dbReference>
<evidence type="ECO:0000313" key="2">
    <source>
        <dbReference type="EMBL" id="PVH36520.1"/>
    </source>
</evidence>
<protein>
    <submittedName>
        <fullName evidence="2">Uncharacterized protein</fullName>
    </submittedName>
</protein>
<dbReference type="Proteomes" id="UP000243499">
    <property type="component" value="Chromosome 6"/>
</dbReference>